<protein>
    <submittedName>
        <fullName evidence="2">Uncharacterized protein</fullName>
    </submittedName>
</protein>
<evidence type="ECO:0000256" key="1">
    <source>
        <dbReference type="SAM" id="MobiDB-lite"/>
    </source>
</evidence>
<sequence>MRGLQRTDRIRHVQHNMEYDAPSQYRTNPAHRTHAVIFCHSHSRQNSRNLQPLMGKKIK</sequence>
<proteinExistence type="predicted"/>
<name>A0A0E9SQ44_ANGAN</name>
<feature type="compositionally biased region" description="Basic and acidic residues" evidence="1">
    <location>
        <begin position="1"/>
        <end position="18"/>
    </location>
</feature>
<accession>A0A0E9SQ44</accession>
<evidence type="ECO:0000313" key="2">
    <source>
        <dbReference type="EMBL" id="JAH43357.1"/>
    </source>
</evidence>
<reference evidence="2" key="2">
    <citation type="journal article" date="2015" name="Fish Shellfish Immunol.">
        <title>Early steps in the European eel (Anguilla anguilla)-Vibrio vulnificus interaction in the gills: Role of the RtxA13 toxin.</title>
        <authorList>
            <person name="Callol A."/>
            <person name="Pajuelo D."/>
            <person name="Ebbesson L."/>
            <person name="Teles M."/>
            <person name="MacKenzie S."/>
            <person name="Amaro C."/>
        </authorList>
    </citation>
    <scope>NUCLEOTIDE SEQUENCE</scope>
</reference>
<dbReference type="AlphaFoldDB" id="A0A0E9SQ44"/>
<reference evidence="2" key="1">
    <citation type="submission" date="2014-11" db="EMBL/GenBank/DDBJ databases">
        <authorList>
            <person name="Amaro Gonzalez C."/>
        </authorList>
    </citation>
    <scope>NUCLEOTIDE SEQUENCE</scope>
</reference>
<feature type="region of interest" description="Disordered" evidence="1">
    <location>
        <begin position="1"/>
        <end position="25"/>
    </location>
</feature>
<dbReference type="EMBL" id="GBXM01065220">
    <property type="protein sequence ID" value="JAH43357.1"/>
    <property type="molecule type" value="Transcribed_RNA"/>
</dbReference>
<organism evidence="2">
    <name type="scientific">Anguilla anguilla</name>
    <name type="common">European freshwater eel</name>
    <name type="synonym">Muraena anguilla</name>
    <dbReference type="NCBI Taxonomy" id="7936"/>
    <lineage>
        <taxon>Eukaryota</taxon>
        <taxon>Metazoa</taxon>
        <taxon>Chordata</taxon>
        <taxon>Craniata</taxon>
        <taxon>Vertebrata</taxon>
        <taxon>Euteleostomi</taxon>
        <taxon>Actinopterygii</taxon>
        <taxon>Neopterygii</taxon>
        <taxon>Teleostei</taxon>
        <taxon>Anguilliformes</taxon>
        <taxon>Anguillidae</taxon>
        <taxon>Anguilla</taxon>
    </lineage>
</organism>